<name>A0ACA9P257_9GLOM</name>
<dbReference type="EMBL" id="CAJVPU010022159">
    <property type="protein sequence ID" value="CAG8684447.1"/>
    <property type="molecule type" value="Genomic_DNA"/>
</dbReference>
<comment type="caution">
    <text evidence="1">The sequence shown here is derived from an EMBL/GenBank/DDBJ whole genome shotgun (WGS) entry which is preliminary data.</text>
</comment>
<reference evidence="1" key="1">
    <citation type="submission" date="2021-06" db="EMBL/GenBank/DDBJ databases">
        <authorList>
            <person name="Kallberg Y."/>
            <person name="Tangrot J."/>
            <person name="Rosling A."/>
        </authorList>
    </citation>
    <scope>NUCLEOTIDE SEQUENCE</scope>
    <source>
        <strain evidence="1">IL203A</strain>
    </source>
</reference>
<proteinExistence type="predicted"/>
<dbReference type="Proteomes" id="UP000789702">
    <property type="component" value="Unassembled WGS sequence"/>
</dbReference>
<gene>
    <name evidence="1" type="ORF">DHETER_LOCUS10832</name>
</gene>
<evidence type="ECO:0000313" key="2">
    <source>
        <dbReference type="Proteomes" id="UP000789702"/>
    </source>
</evidence>
<evidence type="ECO:0000313" key="1">
    <source>
        <dbReference type="EMBL" id="CAG8684447.1"/>
    </source>
</evidence>
<accession>A0ACA9P257</accession>
<protein>
    <submittedName>
        <fullName evidence="1">12358_t:CDS:1</fullName>
    </submittedName>
</protein>
<sequence length="55" mass="6487">LKVVKDDEVKAARFYILLKIRNWRSLNLLEEKSVDFVVVLKLPRTIKSKLKEVTC</sequence>
<organism evidence="1 2">
    <name type="scientific">Dentiscutata heterogama</name>
    <dbReference type="NCBI Taxonomy" id="1316150"/>
    <lineage>
        <taxon>Eukaryota</taxon>
        <taxon>Fungi</taxon>
        <taxon>Fungi incertae sedis</taxon>
        <taxon>Mucoromycota</taxon>
        <taxon>Glomeromycotina</taxon>
        <taxon>Glomeromycetes</taxon>
        <taxon>Diversisporales</taxon>
        <taxon>Gigasporaceae</taxon>
        <taxon>Dentiscutata</taxon>
    </lineage>
</organism>
<feature type="non-terminal residue" evidence="1">
    <location>
        <position position="1"/>
    </location>
</feature>
<keyword evidence="2" id="KW-1185">Reference proteome</keyword>